<evidence type="ECO:0000313" key="2">
    <source>
        <dbReference type="EMBL" id="MCZ9290414.1"/>
    </source>
</evidence>
<reference evidence="2" key="1">
    <citation type="submission" date="2022-02" db="EMBL/GenBank/DDBJ databases">
        <title>Corynebacterium sp. from urogenital microbiome.</title>
        <authorList>
            <person name="Cappelli E.A."/>
            <person name="Ribeiro T.G."/>
            <person name="Peixe L."/>
        </authorList>
    </citation>
    <scope>NUCLEOTIDE SEQUENCE</scope>
    <source>
        <strain evidence="2">C8Ua_174</strain>
    </source>
</reference>
<dbReference type="AlphaFoldDB" id="A0A9X3LNJ1"/>
<feature type="non-terminal residue" evidence="2">
    <location>
        <position position="1"/>
    </location>
</feature>
<sequence length="444" mass="48010">ALTHLTSKTNGHGGVHAKRGRWRVGAVGVMTIAALAMTSCSSDEPQDNTAASSTNRGDAKSGEKAEAKADPTQQAIDAYKDVLKDPEKYERDHSERDDYHPTGTYSYALIEANNDEVPELLLKNDCKYFSPVTFIAIGQDGKPFAVDRELVAGAGTTAARANVAASSEGDGIYEWSYTSGRPEVPTIHYNFDGKQLTEGEKSEWSQVTGTPAEQVELEWYVTDDANGLKKNQSGSNFGSGESSAKSDSSNSKDKSKKKKGKKPNSDLPAGYVKKGDRKEGNKPNPDGDASASANKDLPEGAYAKAGGPIPSDALEATVVRRYKESYLHDRAVFQSPSGNIKCAVDASFAGCGIPSYRDTKPYGYSKTVGANWWVDFKNWKLMPRDDVPPYAPDDGGSEIEDVPYGKTIYFGDHVCHSEYNGMTCWNAKTGKGAFMSISKTEFFG</sequence>
<gene>
    <name evidence="2" type="ORF">L8V00_09410</name>
</gene>
<evidence type="ECO:0000313" key="3">
    <source>
        <dbReference type="Proteomes" id="UP001146469"/>
    </source>
</evidence>
<feature type="compositionally biased region" description="Polar residues" evidence="1">
    <location>
        <begin position="40"/>
        <end position="56"/>
    </location>
</feature>
<evidence type="ECO:0000256" key="1">
    <source>
        <dbReference type="SAM" id="MobiDB-lite"/>
    </source>
</evidence>
<feature type="compositionally biased region" description="Low complexity" evidence="1">
    <location>
        <begin position="238"/>
        <end position="249"/>
    </location>
</feature>
<dbReference type="Proteomes" id="UP001146469">
    <property type="component" value="Unassembled WGS sequence"/>
</dbReference>
<feature type="region of interest" description="Disordered" evidence="1">
    <location>
        <begin position="226"/>
        <end position="310"/>
    </location>
</feature>
<proteinExistence type="predicted"/>
<protein>
    <submittedName>
        <fullName evidence="2">Uncharacterized protein</fullName>
    </submittedName>
</protein>
<feature type="region of interest" description="Disordered" evidence="1">
    <location>
        <begin position="40"/>
        <end position="77"/>
    </location>
</feature>
<comment type="caution">
    <text evidence="2">The sequence shown here is derived from an EMBL/GenBank/DDBJ whole genome shotgun (WGS) entry which is preliminary data.</text>
</comment>
<keyword evidence="3" id="KW-1185">Reference proteome</keyword>
<name>A0A9X3LNJ1_9CORY</name>
<accession>A0A9X3LNJ1</accession>
<dbReference type="EMBL" id="JAKMUT010000009">
    <property type="protein sequence ID" value="MCZ9290414.1"/>
    <property type="molecule type" value="Genomic_DNA"/>
</dbReference>
<organism evidence="2 3">
    <name type="scientific">Corynebacterium evansiae</name>
    <dbReference type="NCBI Taxonomy" id="2913499"/>
    <lineage>
        <taxon>Bacteria</taxon>
        <taxon>Bacillati</taxon>
        <taxon>Actinomycetota</taxon>
        <taxon>Actinomycetes</taxon>
        <taxon>Mycobacteriales</taxon>
        <taxon>Corynebacteriaceae</taxon>
        <taxon>Corynebacterium</taxon>
    </lineage>
</organism>
<dbReference type="RefSeq" id="WP_269944862.1">
    <property type="nucleotide sequence ID" value="NZ_JAKMUT010000009.1"/>
</dbReference>
<feature type="compositionally biased region" description="Basic and acidic residues" evidence="1">
    <location>
        <begin position="57"/>
        <end position="69"/>
    </location>
</feature>